<organism evidence="4 5">
    <name type="scientific">Cohnella hashimotonis</name>
    <dbReference type="NCBI Taxonomy" id="2826895"/>
    <lineage>
        <taxon>Bacteria</taxon>
        <taxon>Bacillati</taxon>
        <taxon>Bacillota</taxon>
        <taxon>Bacilli</taxon>
        <taxon>Bacillales</taxon>
        <taxon>Paenibacillaceae</taxon>
        <taxon>Cohnella</taxon>
    </lineage>
</organism>
<evidence type="ECO:0000256" key="1">
    <source>
        <dbReference type="ARBA" id="ARBA00022679"/>
    </source>
</evidence>
<reference evidence="4" key="1">
    <citation type="submission" date="2023-04" db="EMBL/GenBank/DDBJ databases">
        <title>Comparative genomic analysis of Cohnella hashimotonis sp. nov., isolated from the International Space Station.</title>
        <authorList>
            <person name="Venkateswaran K."/>
            <person name="Simpson A."/>
        </authorList>
    </citation>
    <scope>NUCLEOTIDE SEQUENCE</scope>
    <source>
        <strain evidence="4">F6_2S_P_1</strain>
    </source>
</reference>
<dbReference type="InterPro" id="IPR001296">
    <property type="entry name" value="Glyco_trans_1"/>
</dbReference>
<dbReference type="Pfam" id="PF00534">
    <property type="entry name" value="Glycos_transf_1"/>
    <property type="match status" value="1"/>
</dbReference>
<dbReference type="InterPro" id="IPR028098">
    <property type="entry name" value="Glyco_trans_4-like_N"/>
</dbReference>
<proteinExistence type="predicted"/>
<feature type="domain" description="Glycosyl transferase family 1" evidence="2">
    <location>
        <begin position="188"/>
        <end position="312"/>
    </location>
</feature>
<dbReference type="EMBL" id="JAGRPV010000002">
    <property type="protein sequence ID" value="MDI4650326.1"/>
    <property type="molecule type" value="Genomic_DNA"/>
</dbReference>
<keyword evidence="5" id="KW-1185">Reference proteome</keyword>
<dbReference type="Proteomes" id="UP001161691">
    <property type="component" value="Unassembled WGS sequence"/>
</dbReference>
<sequence length="357" mass="41437">MKKRKVIIRTGKVIPNTSMENYLQNCILPLAYILLENGYKVVFQTNVKTTDFDSIAFRLQNRRGPFHILGMLFDELQIAFHTLFTKDQVLILNMNQLLPNILCAKNTIMIIHDIMPLEYPAHWPLLHKYYKYYLGPLLKRCRAIISVSNTTKRKLQEFYNLKEDKIITIYNGIKFSIKEEDVTTKMNVEEAFIYIGADLPNKNLRLLTDVFAELDERYSLNMISGCCNNKDVTAAAAINSNIKLMGYISEEELKQQYLNCKALVYPSFSEGFGLPLIEAMWYGKTIIVADKDYAREVCEDYPAIYFENNKQLKNAIVMSQEYSANLDLVKVRKDLTSKFSWDKARQSIFNVLDNIMK</sequence>
<dbReference type="Pfam" id="PF13439">
    <property type="entry name" value="Glyco_transf_4"/>
    <property type="match status" value="1"/>
</dbReference>
<name>A0ABT6TUU8_9BACL</name>
<comment type="caution">
    <text evidence="4">The sequence shown here is derived from an EMBL/GenBank/DDBJ whole genome shotgun (WGS) entry which is preliminary data.</text>
</comment>
<evidence type="ECO:0000259" key="3">
    <source>
        <dbReference type="Pfam" id="PF13439"/>
    </source>
</evidence>
<keyword evidence="1" id="KW-0808">Transferase</keyword>
<dbReference type="Gene3D" id="3.40.50.2000">
    <property type="entry name" value="Glycogen Phosphorylase B"/>
    <property type="match status" value="2"/>
</dbReference>
<evidence type="ECO:0000313" key="5">
    <source>
        <dbReference type="Proteomes" id="UP001161691"/>
    </source>
</evidence>
<evidence type="ECO:0000259" key="2">
    <source>
        <dbReference type="Pfam" id="PF00534"/>
    </source>
</evidence>
<evidence type="ECO:0000313" key="4">
    <source>
        <dbReference type="EMBL" id="MDI4650326.1"/>
    </source>
</evidence>
<dbReference type="CDD" id="cd03809">
    <property type="entry name" value="GT4_MtfB-like"/>
    <property type="match status" value="1"/>
</dbReference>
<dbReference type="SUPFAM" id="SSF53756">
    <property type="entry name" value="UDP-Glycosyltransferase/glycogen phosphorylase"/>
    <property type="match status" value="1"/>
</dbReference>
<dbReference type="RefSeq" id="WP_282913177.1">
    <property type="nucleotide sequence ID" value="NZ_JAGRPV010000002.1"/>
</dbReference>
<protein>
    <submittedName>
        <fullName evidence="4">Glycosyltransferase family 1 protein</fullName>
    </submittedName>
</protein>
<dbReference type="PANTHER" id="PTHR46401">
    <property type="entry name" value="GLYCOSYLTRANSFERASE WBBK-RELATED"/>
    <property type="match status" value="1"/>
</dbReference>
<gene>
    <name evidence="4" type="ORF">KB449_35680</name>
</gene>
<accession>A0ABT6TUU8</accession>
<dbReference type="PANTHER" id="PTHR46401:SF2">
    <property type="entry name" value="GLYCOSYLTRANSFERASE WBBK-RELATED"/>
    <property type="match status" value="1"/>
</dbReference>
<feature type="domain" description="Glycosyltransferase subfamily 4-like N-terminal" evidence="3">
    <location>
        <begin position="107"/>
        <end position="173"/>
    </location>
</feature>